<gene>
    <name evidence="1" type="ORF">ODE01S_18790</name>
</gene>
<proteinExistence type="predicted"/>
<organism evidence="1 2">
    <name type="scientific">Oceanithermus desulfurans NBRC 100063</name>
    <dbReference type="NCBI Taxonomy" id="1227550"/>
    <lineage>
        <taxon>Bacteria</taxon>
        <taxon>Thermotogati</taxon>
        <taxon>Deinococcota</taxon>
        <taxon>Deinococci</taxon>
        <taxon>Thermales</taxon>
        <taxon>Thermaceae</taxon>
        <taxon>Oceanithermus</taxon>
    </lineage>
</organism>
<dbReference type="RefSeq" id="WP_147148187.1">
    <property type="nucleotide sequence ID" value="NZ_BJXN01000014.1"/>
</dbReference>
<dbReference type="EMBL" id="BJXN01000014">
    <property type="protein sequence ID" value="GEM90445.1"/>
    <property type="molecule type" value="Genomic_DNA"/>
</dbReference>
<name>A0A511RLC4_9DEIN</name>
<dbReference type="Proteomes" id="UP000321827">
    <property type="component" value="Unassembled WGS sequence"/>
</dbReference>
<protein>
    <submittedName>
        <fullName evidence="1">Uncharacterized protein</fullName>
    </submittedName>
</protein>
<accession>A0A511RLC4</accession>
<sequence>MSTKVALEEARKVLEALDYEVWENEDGLEAERRQVGLIYRVYYAPSGDLKLEKVRSKPEEVREALLADHHGQFVRQEEVRESFFTVCKPAELLELLKAWEA</sequence>
<reference evidence="1 2" key="1">
    <citation type="submission" date="2019-07" db="EMBL/GenBank/DDBJ databases">
        <title>Whole genome shotgun sequence of Oceanithermus desulfurans NBRC 100063.</title>
        <authorList>
            <person name="Hosoyama A."/>
            <person name="Uohara A."/>
            <person name="Ohji S."/>
            <person name="Ichikawa N."/>
        </authorList>
    </citation>
    <scope>NUCLEOTIDE SEQUENCE [LARGE SCALE GENOMIC DNA]</scope>
    <source>
        <strain evidence="1 2">NBRC 100063</strain>
    </source>
</reference>
<dbReference type="AlphaFoldDB" id="A0A511RLC4"/>
<dbReference type="OrthoDB" id="34464at2"/>
<comment type="caution">
    <text evidence="1">The sequence shown here is derived from an EMBL/GenBank/DDBJ whole genome shotgun (WGS) entry which is preliminary data.</text>
</comment>
<evidence type="ECO:0000313" key="2">
    <source>
        <dbReference type="Proteomes" id="UP000321827"/>
    </source>
</evidence>
<evidence type="ECO:0000313" key="1">
    <source>
        <dbReference type="EMBL" id="GEM90445.1"/>
    </source>
</evidence>